<dbReference type="RefSeq" id="WP_187569933.1">
    <property type="nucleotide sequence ID" value="NZ_CP060711.1"/>
</dbReference>
<reference evidence="1 2" key="1">
    <citation type="submission" date="2020-08" db="EMBL/GenBank/DDBJ databases">
        <title>Genome sequence of Thermomonas brevis KACC 16975T.</title>
        <authorList>
            <person name="Hyun D.-W."/>
            <person name="Bae J.-W."/>
        </authorList>
    </citation>
    <scope>NUCLEOTIDE SEQUENCE [LARGE SCALE GENOMIC DNA]</scope>
    <source>
        <strain evidence="1 2">KACC 16975</strain>
    </source>
</reference>
<evidence type="ECO:0000313" key="1">
    <source>
        <dbReference type="EMBL" id="QNN46171.1"/>
    </source>
</evidence>
<proteinExistence type="predicted"/>
<dbReference type="Proteomes" id="UP000515977">
    <property type="component" value="Chromosome"/>
</dbReference>
<evidence type="ECO:0000313" key="2">
    <source>
        <dbReference type="Proteomes" id="UP000515977"/>
    </source>
</evidence>
<dbReference type="InterPro" id="IPR021109">
    <property type="entry name" value="Peptidase_aspartic_dom_sf"/>
</dbReference>
<dbReference type="EMBL" id="CP060711">
    <property type="protein sequence ID" value="QNN46171.1"/>
    <property type="molecule type" value="Genomic_DNA"/>
</dbReference>
<protein>
    <recommendedName>
        <fullName evidence="3">Aspartyl protease</fullName>
    </recommendedName>
</protein>
<keyword evidence="2" id="KW-1185">Reference proteome</keyword>
<sequence>MRAFAAETRHPESFMRMWGLPAFLLLSIPAFAGALPDSVAASAATEPVATLKLEPYRRSVAVRVVANGKSGLFSFDTAGGHTVVSPEFAARVGCTPWGRMGGYNMTGKRLDMARCDDVGFEVDGFPLVAPVAGVMQVAPLMAADAAPIDGLLALDVFAGRTITLDFAGGHLYVESPASAARRIADAREMPVRLSREAQGLALAVEMEVPTPNGIVRFEVDSGNGGTLLVSKEYATLFGLDPAKEGPQPARIPLGGGIVAEGLAFVPELNIDGNLGMPFLKDWVVTLDLAAGRMWLRRSDVPPPPGMGVPPVPAPGS</sequence>
<gene>
    <name evidence="1" type="ORF">H9L17_13465</name>
</gene>
<dbReference type="AlphaFoldDB" id="A0A7G9QS46"/>
<name>A0A7G9QS46_9GAMM</name>
<dbReference type="KEGG" id="tbv:H9L17_13465"/>
<evidence type="ECO:0008006" key="3">
    <source>
        <dbReference type="Google" id="ProtNLM"/>
    </source>
</evidence>
<dbReference type="Gene3D" id="2.40.70.10">
    <property type="entry name" value="Acid Proteases"/>
    <property type="match status" value="1"/>
</dbReference>
<accession>A0A7G9QS46</accession>
<organism evidence="1 2">
    <name type="scientific">Thermomonas brevis</name>
    <dbReference type="NCBI Taxonomy" id="215691"/>
    <lineage>
        <taxon>Bacteria</taxon>
        <taxon>Pseudomonadati</taxon>
        <taxon>Pseudomonadota</taxon>
        <taxon>Gammaproteobacteria</taxon>
        <taxon>Lysobacterales</taxon>
        <taxon>Lysobacteraceae</taxon>
        <taxon>Thermomonas</taxon>
    </lineage>
</organism>